<sequence>MKNLITNKANLTITGANLAETLGISIFNIILLTYAKSFQHPTALVSIVSLGSIVPGMLAVIIGRFADYSLNKSRFLIGAKIVQAALYVLLGLIITRRTFILFLVVVLINIVSDCLGIYSSSLRLPILKEKIPDERRQQVLGLNQSVTTLLQPVGQSLGITIIAATHDYALAGYINALTFLVAAGILMIGHRTIDVRISAHPQKRRASDLRHQVITILQHSSGMNIISLLTSVIIVNGVAASIDALINLFILNHPHLTVLPFSVEILLVNVGFIAGSVIGSLAKFQFLDHLSYRTIMVTVTATILVLFINFIVGQNYWLLLAGMCFSAFCLGQLNPKLTAQIIATTDQTMIGTVTGALSSLVTIAVPLGSIGLVLLYNVVAPNAAYLTGICFLLIGIGALFVKQPQADDLAS</sequence>
<comment type="subcellular location">
    <subcellularLocation>
        <location evidence="1">Cell membrane</location>
        <topology evidence="1">Multi-pass membrane protein</topology>
    </subcellularLocation>
</comment>
<feature type="transmembrane region" description="Helical" evidence="6">
    <location>
        <begin position="225"/>
        <end position="250"/>
    </location>
</feature>
<comment type="caution">
    <text evidence="7">The sequence shown here is derived from an EMBL/GenBank/DDBJ whole genome shotgun (WGS) entry which is preliminary data.</text>
</comment>
<dbReference type="GeneID" id="49394709"/>
<reference evidence="7 8" key="1">
    <citation type="journal article" date="2015" name="Genome Announc.">
        <title>Expanding the biotechnology potential of lactobacilli through comparative genomics of 213 strains and associated genera.</title>
        <authorList>
            <person name="Sun Z."/>
            <person name="Harris H.M."/>
            <person name="McCann A."/>
            <person name="Guo C."/>
            <person name="Argimon S."/>
            <person name="Zhang W."/>
            <person name="Yang X."/>
            <person name="Jeffery I.B."/>
            <person name="Cooney J.C."/>
            <person name="Kagawa T.F."/>
            <person name="Liu W."/>
            <person name="Song Y."/>
            <person name="Salvetti E."/>
            <person name="Wrobel A."/>
            <person name="Rasinkangas P."/>
            <person name="Parkhill J."/>
            <person name="Rea M.C."/>
            <person name="O'Sullivan O."/>
            <person name="Ritari J."/>
            <person name="Douillard F.P."/>
            <person name="Paul Ross R."/>
            <person name="Yang R."/>
            <person name="Briner A.E."/>
            <person name="Felis G.E."/>
            <person name="de Vos W.M."/>
            <person name="Barrangou R."/>
            <person name="Klaenhammer T.R."/>
            <person name="Caufield P.W."/>
            <person name="Cui Y."/>
            <person name="Zhang H."/>
            <person name="O'Toole P.W."/>
        </authorList>
    </citation>
    <scope>NUCLEOTIDE SEQUENCE [LARGE SCALE GENOMIC DNA]</scope>
    <source>
        <strain evidence="7 8">DSM 20314</strain>
    </source>
</reference>
<keyword evidence="3 6" id="KW-0812">Transmembrane</keyword>
<evidence type="ECO:0000256" key="1">
    <source>
        <dbReference type="ARBA" id="ARBA00004651"/>
    </source>
</evidence>
<gene>
    <name evidence="7" type="ORF">FD24_GL003450</name>
</gene>
<feature type="transmembrane region" description="Helical" evidence="6">
    <location>
        <begin position="139"/>
        <end position="164"/>
    </location>
</feature>
<keyword evidence="5 6" id="KW-0472">Membrane</keyword>
<evidence type="ECO:0000313" key="7">
    <source>
        <dbReference type="EMBL" id="KRK25013.1"/>
    </source>
</evidence>
<evidence type="ECO:0000256" key="2">
    <source>
        <dbReference type="ARBA" id="ARBA00022475"/>
    </source>
</evidence>
<dbReference type="Gene3D" id="1.20.1250.20">
    <property type="entry name" value="MFS general substrate transporter like domains"/>
    <property type="match status" value="1"/>
</dbReference>
<feature type="transmembrane region" description="Helical" evidence="6">
    <location>
        <begin position="256"/>
        <end position="278"/>
    </location>
</feature>
<dbReference type="SUPFAM" id="SSF103473">
    <property type="entry name" value="MFS general substrate transporter"/>
    <property type="match status" value="1"/>
</dbReference>
<feature type="transmembrane region" description="Helical" evidence="6">
    <location>
        <begin position="75"/>
        <end position="94"/>
    </location>
</feature>
<feature type="transmembrane region" description="Helical" evidence="6">
    <location>
        <begin position="316"/>
        <end position="333"/>
    </location>
</feature>
<feature type="transmembrane region" description="Helical" evidence="6">
    <location>
        <begin position="290"/>
        <end position="310"/>
    </location>
</feature>
<evidence type="ECO:0000256" key="6">
    <source>
        <dbReference type="SAM" id="Phobius"/>
    </source>
</evidence>
<evidence type="ECO:0000313" key="8">
    <source>
        <dbReference type="Proteomes" id="UP000051020"/>
    </source>
</evidence>
<feature type="transmembrane region" description="Helical" evidence="6">
    <location>
        <begin position="100"/>
        <end position="118"/>
    </location>
</feature>
<protein>
    <submittedName>
        <fullName evidence="7">Integral membrane protein</fullName>
    </submittedName>
</protein>
<evidence type="ECO:0000256" key="5">
    <source>
        <dbReference type="ARBA" id="ARBA00023136"/>
    </source>
</evidence>
<feature type="transmembrane region" description="Helical" evidence="6">
    <location>
        <begin position="41"/>
        <end position="63"/>
    </location>
</feature>
<dbReference type="PANTHER" id="PTHR23513">
    <property type="entry name" value="INTEGRAL MEMBRANE EFFLUX PROTEIN-RELATED"/>
    <property type="match status" value="1"/>
</dbReference>
<feature type="transmembrane region" description="Helical" evidence="6">
    <location>
        <begin position="382"/>
        <end position="401"/>
    </location>
</feature>
<dbReference type="InterPro" id="IPR011701">
    <property type="entry name" value="MFS"/>
</dbReference>
<evidence type="ECO:0000256" key="4">
    <source>
        <dbReference type="ARBA" id="ARBA00022989"/>
    </source>
</evidence>
<dbReference type="GO" id="GO:0022857">
    <property type="term" value="F:transmembrane transporter activity"/>
    <property type="evidence" value="ECO:0007669"/>
    <property type="project" value="InterPro"/>
</dbReference>
<proteinExistence type="predicted"/>
<organism evidence="7 8">
    <name type="scientific">Lactiplantibacillus pentosus DSM 20314</name>
    <dbReference type="NCBI Taxonomy" id="1423791"/>
    <lineage>
        <taxon>Bacteria</taxon>
        <taxon>Bacillati</taxon>
        <taxon>Bacillota</taxon>
        <taxon>Bacilli</taxon>
        <taxon>Lactobacillales</taxon>
        <taxon>Lactobacillaceae</taxon>
        <taxon>Lactiplantibacillus</taxon>
    </lineage>
</organism>
<dbReference type="GO" id="GO:0005886">
    <property type="term" value="C:plasma membrane"/>
    <property type="evidence" value="ECO:0007669"/>
    <property type="project" value="UniProtKB-SubCell"/>
</dbReference>
<dbReference type="InterPro" id="IPR036259">
    <property type="entry name" value="MFS_trans_sf"/>
</dbReference>
<dbReference type="Pfam" id="PF07690">
    <property type="entry name" value="MFS_1"/>
    <property type="match status" value="1"/>
</dbReference>
<dbReference type="Proteomes" id="UP000051020">
    <property type="component" value="Unassembled WGS sequence"/>
</dbReference>
<keyword evidence="2" id="KW-1003">Cell membrane</keyword>
<dbReference type="AlphaFoldDB" id="A0A837RC15"/>
<evidence type="ECO:0000256" key="3">
    <source>
        <dbReference type="ARBA" id="ARBA00022692"/>
    </source>
</evidence>
<feature type="transmembrane region" description="Helical" evidence="6">
    <location>
        <begin position="170"/>
        <end position="188"/>
    </location>
</feature>
<name>A0A837RC15_LACPE</name>
<feature type="transmembrane region" description="Helical" evidence="6">
    <location>
        <begin position="12"/>
        <end position="35"/>
    </location>
</feature>
<dbReference type="RefSeq" id="WP_056952733.1">
    <property type="nucleotide sequence ID" value="NZ_AZCU01000009.1"/>
</dbReference>
<dbReference type="EMBL" id="AZCU01000009">
    <property type="protein sequence ID" value="KRK25013.1"/>
    <property type="molecule type" value="Genomic_DNA"/>
</dbReference>
<accession>A0A837RC15</accession>
<keyword evidence="4 6" id="KW-1133">Transmembrane helix</keyword>
<feature type="transmembrane region" description="Helical" evidence="6">
    <location>
        <begin position="353"/>
        <end position="376"/>
    </location>
</feature>
<dbReference type="PANTHER" id="PTHR23513:SF6">
    <property type="entry name" value="MAJOR FACILITATOR SUPERFAMILY ASSOCIATED DOMAIN-CONTAINING PROTEIN"/>
    <property type="match status" value="1"/>
</dbReference>